<keyword evidence="3" id="KW-1185">Reference proteome</keyword>
<comment type="caution">
    <text evidence="2">The sequence shown here is derived from an EMBL/GenBank/DDBJ whole genome shotgun (WGS) entry which is preliminary data.</text>
</comment>
<dbReference type="Proteomes" id="UP000823388">
    <property type="component" value="Chromosome 3N"/>
</dbReference>
<reference evidence="2" key="1">
    <citation type="submission" date="2020-05" db="EMBL/GenBank/DDBJ databases">
        <title>WGS assembly of Panicum virgatum.</title>
        <authorList>
            <person name="Lovell J.T."/>
            <person name="Jenkins J."/>
            <person name="Shu S."/>
            <person name="Juenger T.E."/>
            <person name="Schmutz J."/>
        </authorList>
    </citation>
    <scope>NUCLEOTIDE SEQUENCE</scope>
    <source>
        <strain evidence="2">AP13</strain>
    </source>
</reference>
<name>A0A8T0U5C5_PANVG</name>
<evidence type="ECO:0000313" key="3">
    <source>
        <dbReference type="Proteomes" id="UP000823388"/>
    </source>
</evidence>
<sequence length="103" mass="11803">MYVSSVETLTHQNDAKDKIELQHQMTSTQSLCQMKSFFMRIGICIIPFSIPAIFNIFTYQGQTLEVEGQKKNRSSELPVAIHVIMDDKKLECNFAQSILCSRK</sequence>
<feature type="transmembrane region" description="Helical" evidence="1">
    <location>
        <begin position="37"/>
        <end position="57"/>
    </location>
</feature>
<dbReference type="AlphaFoldDB" id="A0A8T0U5C5"/>
<gene>
    <name evidence="2" type="ORF">PVAP13_3NG055890</name>
</gene>
<dbReference type="EMBL" id="CM029042">
    <property type="protein sequence ID" value="KAG2615489.1"/>
    <property type="molecule type" value="Genomic_DNA"/>
</dbReference>
<protein>
    <submittedName>
        <fullName evidence="2">Uncharacterized protein</fullName>
    </submittedName>
</protein>
<evidence type="ECO:0000313" key="2">
    <source>
        <dbReference type="EMBL" id="KAG2615489.1"/>
    </source>
</evidence>
<organism evidence="2 3">
    <name type="scientific">Panicum virgatum</name>
    <name type="common">Blackwell switchgrass</name>
    <dbReference type="NCBI Taxonomy" id="38727"/>
    <lineage>
        <taxon>Eukaryota</taxon>
        <taxon>Viridiplantae</taxon>
        <taxon>Streptophyta</taxon>
        <taxon>Embryophyta</taxon>
        <taxon>Tracheophyta</taxon>
        <taxon>Spermatophyta</taxon>
        <taxon>Magnoliopsida</taxon>
        <taxon>Liliopsida</taxon>
        <taxon>Poales</taxon>
        <taxon>Poaceae</taxon>
        <taxon>PACMAD clade</taxon>
        <taxon>Panicoideae</taxon>
        <taxon>Panicodae</taxon>
        <taxon>Paniceae</taxon>
        <taxon>Panicinae</taxon>
        <taxon>Panicum</taxon>
        <taxon>Panicum sect. Hiantes</taxon>
    </lineage>
</organism>
<accession>A0A8T0U5C5</accession>
<keyword evidence="1" id="KW-1133">Transmembrane helix</keyword>
<keyword evidence="1" id="KW-0812">Transmembrane</keyword>
<proteinExistence type="predicted"/>
<keyword evidence="1" id="KW-0472">Membrane</keyword>
<evidence type="ECO:0000256" key="1">
    <source>
        <dbReference type="SAM" id="Phobius"/>
    </source>
</evidence>